<comment type="subcellular location">
    <subcellularLocation>
        <location evidence="1">Cell membrane</location>
        <topology evidence="1">Multi-pass membrane protein</topology>
    </subcellularLocation>
</comment>
<dbReference type="PANTHER" id="PTHR43294:SF21">
    <property type="entry name" value="CATION TRANSPORTING ATPASE"/>
    <property type="match status" value="1"/>
</dbReference>
<evidence type="ECO:0000256" key="2">
    <source>
        <dbReference type="ARBA" id="ARBA00022475"/>
    </source>
</evidence>
<dbReference type="GO" id="GO:0030007">
    <property type="term" value="P:intracellular potassium ion homeostasis"/>
    <property type="evidence" value="ECO:0007669"/>
    <property type="project" value="TreeGrafter"/>
</dbReference>
<organism evidence="4 5">
    <name type="scientific">Pythium insidiosum</name>
    <name type="common">Pythiosis disease agent</name>
    <dbReference type="NCBI Taxonomy" id="114742"/>
    <lineage>
        <taxon>Eukaryota</taxon>
        <taxon>Sar</taxon>
        <taxon>Stramenopiles</taxon>
        <taxon>Oomycota</taxon>
        <taxon>Peronosporomycetes</taxon>
        <taxon>Pythiales</taxon>
        <taxon>Pythiaceae</taxon>
        <taxon>Pythium</taxon>
    </lineage>
</organism>
<keyword evidence="5" id="KW-1185">Reference proteome</keyword>
<dbReference type="Proteomes" id="UP001209570">
    <property type="component" value="Unassembled WGS sequence"/>
</dbReference>
<proteinExistence type="predicted"/>
<evidence type="ECO:0000313" key="5">
    <source>
        <dbReference type="Proteomes" id="UP001209570"/>
    </source>
</evidence>
<dbReference type="SUPFAM" id="SSF81653">
    <property type="entry name" value="Calcium ATPase, transduction domain A"/>
    <property type="match status" value="1"/>
</dbReference>
<sequence>MQARSTSKVMDSFTNMLPQKSTVMRDGKSQLVPAEELLVGDLVWVRNGDKVPADIRILLCSNLKVENSSLTGESELVPLTAKVMDDSVAPLECKNIAFNGSLCFDGSALGIVVSIGDNTVIGPRGQAVRPLHRSAGGYDGCDSFRDRRHPT</sequence>
<dbReference type="PANTHER" id="PTHR43294">
    <property type="entry name" value="SODIUM/POTASSIUM-TRANSPORTING ATPASE SUBUNIT ALPHA"/>
    <property type="match status" value="1"/>
</dbReference>
<dbReference type="GO" id="GO:0036376">
    <property type="term" value="P:sodium ion export across plasma membrane"/>
    <property type="evidence" value="ECO:0007669"/>
    <property type="project" value="TreeGrafter"/>
</dbReference>
<dbReference type="InterPro" id="IPR050510">
    <property type="entry name" value="Cation_transp_ATPase_P-type"/>
</dbReference>
<dbReference type="Pfam" id="PF00122">
    <property type="entry name" value="E1-E2_ATPase"/>
    <property type="match status" value="1"/>
</dbReference>
<protein>
    <recommendedName>
        <fullName evidence="3">P-type ATPase A domain-containing protein</fullName>
    </recommendedName>
</protein>
<accession>A0AAD5Q013</accession>
<keyword evidence="2" id="KW-0472">Membrane</keyword>
<name>A0AAD5Q013_PYTIN</name>
<dbReference type="GO" id="GO:0005886">
    <property type="term" value="C:plasma membrane"/>
    <property type="evidence" value="ECO:0007669"/>
    <property type="project" value="UniProtKB-SubCell"/>
</dbReference>
<evidence type="ECO:0000313" key="4">
    <source>
        <dbReference type="EMBL" id="KAJ0388977.1"/>
    </source>
</evidence>
<dbReference type="EMBL" id="JAKCXM010005433">
    <property type="protein sequence ID" value="KAJ0388977.1"/>
    <property type="molecule type" value="Genomic_DNA"/>
</dbReference>
<dbReference type="InterPro" id="IPR059000">
    <property type="entry name" value="ATPase_P-type_domA"/>
</dbReference>
<dbReference type="AlphaFoldDB" id="A0AAD5Q013"/>
<dbReference type="GO" id="GO:1990573">
    <property type="term" value="P:potassium ion import across plasma membrane"/>
    <property type="evidence" value="ECO:0007669"/>
    <property type="project" value="TreeGrafter"/>
</dbReference>
<evidence type="ECO:0000259" key="3">
    <source>
        <dbReference type="Pfam" id="PF00122"/>
    </source>
</evidence>
<gene>
    <name evidence="4" type="ORF">P43SY_010841</name>
</gene>
<dbReference type="GO" id="GO:0006883">
    <property type="term" value="P:intracellular sodium ion homeostasis"/>
    <property type="evidence" value="ECO:0007669"/>
    <property type="project" value="TreeGrafter"/>
</dbReference>
<dbReference type="InterPro" id="IPR008250">
    <property type="entry name" value="ATPase_P-typ_transduc_dom_A_sf"/>
</dbReference>
<reference evidence="4" key="1">
    <citation type="submission" date="2021-12" db="EMBL/GenBank/DDBJ databases">
        <title>Prjna785345.</title>
        <authorList>
            <person name="Rujirawat T."/>
            <person name="Krajaejun T."/>
        </authorList>
    </citation>
    <scope>NUCLEOTIDE SEQUENCE</scope>
    <source>
        <strain evidence="4">Pi057C3</strain>
    </source>
</reference>
<feature type="domain" description="P-type ATPase A" evidence="3">
    <location>
        <begin position="15"/>
        <end position="122"/>
    </location>
</feature>
<keyword evidence="2" id="KW-1003">Cell membrane</keyword>
<evidence type="ECO:0000256" key="1">
    <source>
        <dbReference type="ARBA" id="ARBA00004651"/>
    </source>
</evidence>
<dbReference type="Gene3D" id="2.70.150.10">
    <property type="entry name" value="Calcium-transporting ATPase, cytoplasmic transduction domain A"/>
    <property type="match status" value="1"/>
</dbReference>
<comment type="caution">
    <text evidence="4">The sequence shown here is derived from an EMBL/GenBank/DDBJ whole genome shotgun (WGS) entry which is preliminary data.</text>
</comment>
<dbReference type="GO" id="GO:1902600">
    <property type="term" value="P:proton transmembrane transport"/>
    <property type="evidence" value="ECO:0007669"/>
    <property type="project" value="TreeGrafter"/>
</dbReference>
<dbReference type="GO" id="GO:0005391">
    <property type="term" value="F:P-type sodium:potassium-exchanging transporter activity"/>
    <property type="evidence" value="ECO:0007669"/>
    <property type="project" value="TreeGrafter"/>
</dbReference>